<dbReference type="EMBL" id="JAFEUM010000003">
    <property type="protein sequence ID" value="MBM7036771.1"/>
    <property type="molecule type" value="Genomic_DNA"/>
</dbReference>
<gene>
    <name evidence="2" type="ORF">JQC93_10200</name>
</gene>
<evidence type="ECO:0000313" key="2">
    <source>
        <dbReference type="EMBL" id="MBM7036771.1"/>
    </source>
</evidence>
<keyword evidence="3" id="KW-1185">Reference proteome</keyword>
<sequence length="157" mass="17545">MRKSITRFIAIFLKWAIYIALFVGSIRFFAMLSTVHGKNYPADHFANGHPSIIALLNSELFMGVIFIVTLGVFAFVGKLLWQLHEVAVHKSQHNNSVHTTLVFALSLCGLFINKAYWVAAIVIAFTRWDMIGKALSDVIHLGVHGKSRQSESTSENV</sequence>
<keyword evidence="1" id="KW-1133">Transmembrane helix</keyword>
<reference evidence="2 3" key="1">
    <citation type="submission" date="2021-02" db="EMBL/GenBank/DDBJ databases">
        <authorList>
            <person name="Park J.-S."/>
        </authorList>
    </citation>
    <scope>NUCLEOTIDE SEQUENCE [LARGE SCALE GENOMIC DNA]</scope>
    <source>
        <strain evidence="2 3">188UL20-2</strain>
    </source>
</reference>
<feature type="transmembrane region" description="Helical" evidence="1">
    <location>
        <begin position="12"/>
        <end position="30"/>
    </location>
</feature>
<feature type="transmembrane region" description="Helical" evidence="1">
    <location>
        <begin position="60"/>
        <end position="81"/>
    </location>
</feature>
<comment type="caution">
    <text evidence="2">The sequence shown here is derived from an EMBL/GenBank/DDBJ whole genome shotgun (WGS) entry which is preliminary data.</text>
</comment>
<feature type="transmembrane region" description="Helical" evidence="1">
    <location>
        <begin position="101"/>
        <end position="125"/>
    </location>
</feature>
<proteinExistence type="predicted"/>
<keyword evidence="1" id="KW-0472">Membrane</keyword>
<accession>A0ABS2HJD5</accession>
<organism evidence="2 3">
    <name type="scientific">Vibrio ulleungensis</name>
    <dbReference type="NCBI Taxonomy" id="2807619"/>
    <lineage>
        <taxon>Bacteria</taxon>
        <taxon>Pseudomonadati</taxon>
        <taxon>Pseudomonadota</taxon>
        <taxon>Gammaproteobacteria</taxon>
        <taxon>Vibrionales</taxon>
        <taxon>Vibrionaceae</taxon>
        <taxon>Vibrio</taxon>
    </lineage>
</organism>
<name>A0ABS2HJD5_9VIBR</name>
<protein>
    <submittedName>
        <fullName evidence="2">Magnesium transporter</fullName>
    </submittedName>
</protein>
<dbReference type="RefSeq" id="WP_205158327.1">
    <property type="nucleotide sequence ID" value="NZ_JAFEUM010000003.1"/>
</dbReference>
<evidence type="ECO:0000313" key="3">
    <source>
        <dbReference type="Proteomes" id="UP000809621"/>
    </source>
</evidence>
<dbReference type="Proteomes" id="UP000809621">
    <property type="component" value="Unassembled WGS sequence"/>
</dbReference>
<keyword evidence="1" id="KW-0812">Transmembrane</keyword>
<evidence type="ECO:0000256" key="1">
    <source>
        <dbReference type="SAM" id="Phobius"/>
    </source>
</evidence>